<keyword evidence="2" id="KW-1185">Reference proteome</keyword>
<evidence type="ECO:0000313" key="2">
    <source>
        <dbReference type="Proteomes" id="UP001187346"/>
    </source>
</evidence>
<name>A0ABU4FAE7_9ACTN</name>
<proteinExistence type="predicted"/>
<comment type="caution">
    <text evidence="1">The sequence shown here is derived from an EMBL/GenBank/DDBJ whole genome shotgun (WGS) entry which is preliminary data.</text>
</comment>
<dbReference type="Proteomes" id="UP001187346">
    <property type="component" value="Unassembled WGS sequence"/>
</dbReference>
<organism evidence="1 2">
    <name type="scientific">Streptomyces prunicolor</name>
    <dbReference type="NCBI Taxonomy" id="67348"/>
    <lineage>
        <taxon>Bacteria</taxon>
        <taxon>Bacillati</taxon>
        <taxon>Actinomycetota</taxon>
        <taxon>Actinomycetes</taxon>
        <taxon>Kitasatosporales</taxon>
        <taxon>Streptomycetaceae</taxon>
        <taxon>Streptomyces</taxon>
    </lineage>
</organism>
<accession>A0ABU4FAE7</accession>
<gene>
    <name evidence="1" type="ORF">R5A26_16480</name>
</gene>
<dbReference type="RefSeq" id="WP_317771827.1">
    <property type="nucleotide sequence ID" value="NZ_JAWMAJ010000047.1"/>
</dbReference>
<evidence type="ECO:0000313" key="1">
    <source>
        <dbReference type="EMBL" id="MDV7217549.1"/>
    </source>
</evidence>
<sequence length="312" mass="34491">MTSRPGYLTSGTESMPFHEALRAAIAASGLSLDRLQDRLLRRGTPVASATLSSWQSGRYQPERQRSLAALAVLEDVLRLPPGALTGLLGPPRPRGRWLPPDGDHPDLARAWSDHHDLTAALAVLDTRWDDSLTRLSCHNRLDVDADRRVRSMTSRRLLRAEADGADRWIALYRLDAPGPLPRFRPAAPARLGTVVELPEEGLVAAELLFDSPLARGGTVIVDYTVEHRDPRPYSQRVETTIHVPMREHLLEVRFAKSCLPRACYSFRTNGLDAFPDAARPREQRLRLDASGAVHAVALGAGPGRVGIRWVWG</sequence>
<evidence type="ECO:0008006" key="3">
    <source>
        <dbReference type="Google" id="ProtNLM"/>
    </source>
</evidence>
<protein>
    <recommendedName>
        <fullName evidence="3">XRE family transcriptional regulator</fullName>
    </recommendedName>
</protein>
<dbReference type="EMBL" id="JAWMAJ010000047">
    <property type="protein sequence ID" value="MDV7217549.1"/>
    <property type="molecule type" value="Genomic_DNA"/>
</dbReference>
<reference evidence="1 2" key="1">
    <citation type="submission" date="2023-10" db="EMBL/GenBank/DDBJ databases">
        <title>Characterization of rhizosphere-enriched actinobacteria from wheat plants lab-grown on chernevaya soil.</title>
        <authorList>
            <person name="Tikhonova E.N."/>
            <person name="Konopkin A."/>
            <person name="Kravchenko I.K."/>
        </authorList>
    </citation>
    <scope>NUCLEOTIDE SEQUENCE [LARGE SCALE GENOMIC DNA]</scope>
    <source>
        <strain evidence="1 2">RR29</strain>
    </source>
</reference>